<dbReference type="RefSeq" id="WP_133223267.1">
    <property type="nucleotide sequence ID" value="NZ_NRSG01000476.1"/>
</dbReference>
<dbReference type="EMBL" id="NRSG01000476">
    <property type="protein sequence ID" value="MBK1662188.1"/>
    <property type="molecule type" value="Genomic_DNA"/>
</dbReference>
<dbReference type="Proteomes" id="UP000697995">
    <property type="component" value="Unassembled WGS sequence"/>
</dbReference>
<name>A0ABS1D647_9PROT</name>
<evidence type="ECO:0000313" key="2">
    <source>
        <dbReference type="Proteomes" id="UP000697995"/>
    </source>
</evidence>
<comment type="caution">
    <text evidence="1">The sequence shown here is derived from an EMBL/GenBank/DDBJ whole genome shotgun (WGS) entry which is preliminary data.</text>
</comment>
<gene>
    <name evidence="1" type="ORF">CKO45_28795</name>
</gene>
<keyword evidence="2" id="KW-1185">Reference proteome</keyword>
<protein>
    <submittedName>
        <fullName evidence="1">Uncharacterized protein</fullName>
    </submittedName>
</protein>
<proteinExistence type="predicted"/>
<accession>A0ABS1D647</accession>
<reference evidence="1 2" key="1">
    <citation type="journal article" date="2020" name="Microorganisms">
        <title>Osmotic Adaptation and Compatible Solute Biosynthesis of Phototrophic Bacteria as Revealed from Genome Analyses.</title>
        <authorList>
            <person name="Imhoff J.F."/>
            <person name="Rahn T."/>
            <person name="Kunzel S."/>
            <person name="Keller A."/>
            <person name="Neulinger S.C."/>
        </authorList>
    </citation>
    <scope>NUCLEOTIDE SEQUENCE [LARGE SCALE GENOMIC DNA]</scope>
    <source>
        <strain evidence="1 2">DSM 15382</strain>
    </source>
</reference>
<evidence type="ECO:0000313" key="1">
    <source>
        <dbReference type="EMBL" id="MBK1662188.1"/>
    </source>
</evidence>
<sequence length="214" mass="22312">MLPTAQGAGDGGGWARGRMAAEITSDAAFSARLAKAQAAAEADDLRVRTLAARAGIAPHADFHRTSFAELAVQIGAAEGVVYTTDIARIADMAVADLAKRIDTALGPDAPAFTLRMRGGRLALDGLNEAQVAKLREDPLLLQDMQNALALKEQVAANEVASRYVEDYQAAWRSGGPAAAAAVVRAHEGRFDVPLRLAFRAGGQGVAVQRADAPA</sequence>
<organism evidence="1 2">
    <name type="scientific">Paracraurococcus ruber</name>
    <dbReference type="NCBI Taxonomy" id="77675"/>
    <lineage>
        <taxon>Bacteria</taxon>
        <taxon>Pseudomonadati</taxon>
        <taxon>Pseudomonadota</taxon>
        <taxon>Alphaproteobacteria</taxon>
        <taxon>Acetobacterales</taxon>
        <taxon>Roseomonadaceae</taxon>
        <taxon>Paracraurococcus</taxon>
    </lineage>
</organism>